<dbReference type="Gene3D" id="1.20.1070.10">
    <property type="entry name" value="Rhodopsin 7-helix transmembrane proteins"/>
    <property type="match status" value="1"/>
</dbReference>
<dbReference type="PANTHER" id="PTHR11334">
    <property type="entry name" value="MAS-RELATED G-PROTEIN COUPLED RECEPTOR"/>
    <property type="match status" value="1"/>
</dbReference>
<evidence type="ECO:0000313" key="13">
    <source>
        <dbReference type="Proteomes" id="UP000504617"/>
    </source>
</evidence>
<dbReference type="InterPro" id="IPR026234">
    <property type="entry name" value="MRGPCRFAMILY"/>
</dbReference>
<reference evidence="14" key="1">
    <citation type="submission" date="2025-08" db="UniProtKB">
        <authorList>
            <consortium name="RefSeq"/>
        </authorList>
    </citation>
    <scope>IDENTIFICATION</scope>
    <source>
        <tissue evidence="14">Skeletal muscle</tissue>
    </source>
</reference>
<dbReference type="RefSeq" id="XP_013925435.1">
    <property type="nucleotide sequence ID" value="XM_014069960.1"/>
</dbReference>
<evidence type="ECO:0000256" key="7">
    <source>
        <dbReference type="ARBA" id="ARBA00023170"/>
    </source>
</evidence>
<evidence type="ECO:0000313" key="14">
    <source>
        <dbReference type="RefSeq" id="XP_013925435.1"/>
    </source>
</evidence>
<dbReference type="InterPro" id="IPR000276">
    <property type="entry name" value="GPCR_Rhodpsn"/>
</dbReference>
<name>A0A6I9YNZ4_9SAUR</name>
<feature type="transmembrane region" description="Helical" evidence="11">
    <location>
        <begin position="76"/>
        <end position="96"/>
    </location>
</feature>
<comment type="subcellular location">
    <subcellularLocation>
        <location evidence="1">Cell membrane</location>
        <topology evidence="1">Multi-pass membrane protein</topology>
    </subcellularLocation>
</comment>
<evidence type="ECO:0000256" key="6">
    <source>
        <dbReference type="ARBA" id="ARBA00023136"/>
    </source>
</evidence>
<feature type="transmembrane region" description="Helical" evidence="11">
    <location>
        <begin position="44"/>
        <end position="64"/>
    </location>
</feature>
<keyword evidence="5 10" id="KW-0297">G-protein coupled receptor</keyword>
<dbReference type="GO" id="GO:0005886">
    <property type="term" value="C:plasma membrane"/>
    <property type="evidence" value="ECO:0007669"/>
    <property type="project" value="UniProtKB-SubCell"/>
</dbReference>
<organism evidence="13 14">
    <name type="scientific">Thamnophis sirtalis</name>
    <dbReference type="NCBI Taxonomy" id="35019"/>
    <lineage>
        <taxon>Eukaryota</taxon>
        <taxon>Metazoa</taxon>
        <taxon>Chordata</taxon>
        <taxon>Craniata</taxon>
        <taxon>Vertebrata</taxon>
        <taxon>Euteleostomi</taxon>
        <taxon>Lepidosauria</taxon>
        <taxon>Squamata</taxon>
        <taxon>Bifurcata</taxon>
        <taxon>Unidentata</taxon>
        <taxon>Episquamata</taxon>
        <taxon>Toxicofera</taxon>
        <taxon>Serpentes</taxon>
        <taxon>Colubroidea</taxon>
        <taxon>Colubridae</taxon>
        <taxon>Natricinae</taxon>
        <taxon>Thamnophis</taxon>
    </lineage>
</organism>
<dbReference type="Proteomes" id="UP000504617">
    <property type="component" value="Unplaced"/>
</dbReference>
<evidence type="ECO:0000256" key="1">
    <source>
        <dbReference type="ARBA" id="ARBA00004651"/>
    </source>
</evidence>
<keyword evidence="7 10" id="KW-0675">Receptor</keyword>
<proteinExistence type="inferred from homology"/>
<feature type="transmembrane region" description="Helical" evidence="11">
    <location>
        <begin position="116"/>
        <end position="142"/>
    </location>
</feature>
<keyword evidence="13" id="KW-1185">Reference proteome</keyword>
<dbReference type="PROSITE" id="PS00237">
    <property type="entry name" value="G_PROTEIN_RECEP_F1_1"/>
    <property type="match status" value="1"/>
</dbReference>
<evidence type="ECO:0000256" key="4">
    <source>
        <dbReference type="ARBA" id="ARBA00022989"/>
    </source>
</evidence>
<dbReference type="PRINTS" id="PR02108">
    <property type="entry name" value="MRGPCRFAMILY"/>
</dbReference>
<keyword evidence="2" id="KW-1003">Cell membrane</keyword>
<dbReference type="KEGG" id="tsr:106551805"/>
<dbReference type="OrthoDB" id="9045751at2759"/>
<dbReference type="FunFam" id="1.20.1070.10:FF:000193">
    <property type="entry name" value="Mas-related G-protein coupled receptor member E"/>
    <property type="match status" value="1"/>
</dbReference>
<keyword evidence="6 11" id="KW-0472">Membrane</keyword>
<evidence type="ECO:0000256" key="11">
    <source>
        <dbReference type="SAM" id="Phobius"/>
    </source>
</evidence>
<feature type="transmembrane region" description="Helical" evidence="11">
    <location>
        <begin position="185"/>
        <end position="207"/>
    </location>
</feature>
<evidence type="ECO:0000259" key="12">
    <source>
        <dbReference type="PROSITE" id="PS50262"/>
    </source>
</evidence>
<sequence length="348" mass="40002">MATILPVVMDAGMINLTYSYNEHHKTNAIDSKDSFYEPDCLKNVIYSLIVLICIPGFIGNGIVIQHLGFKIKRNPFTVYILNLAVAQSGTLIFLFLHGIQYLIDQGFHIEILEGFIWTYCTGQLFLTIISIDRCLALFFPIWYQYRQSICLSTMICCAAWIISLFIYAINYALFLTVWGKAVPPLYHFLTCTSVCAPLIAFSSLTLFVRSYLKSRMKTQEKLPKAILLALFFFLIFSLPLIDICIINVIYNEKRLKFMMYGYLFACLNSSVNPLIYFLVGRKKAYQTMCHGKMSLQRVFEEEEENEKQPIVQNDIPSCCSDKSGNNSYFYISQPGSEKLIQTNLLWKI</sequence>
<evidence type="ECO:0000256" key="8">
    <source>
        <dbReference type="ARBA" id="ARBA00023224"/>
    </source>
</evidence>
<accession>A0A6I9YNZ4</accession>
<dbReference type="PROSITE" id="PS50262">
    <property type="entry name" value="G_PROTEIN_RECEP_F1_2"/>
    <property type="match status" value="1"/>
</dbReference>
<keyword evidence="8 10" id="KW-0807">Transducer</keyword>
<dbReference type="Pfam" id="PF00001">
    <property type="entry name" value="7tm_1"/>
    <property type="match status" value="1"/>
</dbReference>
<protein>
    <submittedName>
        <fullName evidence="14">Mas-related G-protein coupled receptor member H-like</fullName>
    </submittedName>
</protein>
<dbReference type="PRINTS" id="PR00237">
    <property type="entry name" value="GPCRRHODOPSN"/>
</dbReference>
<gene>
    <name evidence="14" type="primary">LOC106551805</name>
</gene>
<dbReference type="InterPro" id="IPR017452">
    <property type="entry name" value="GPCR_Rhodpsn_7TM"/>
</dbReference>
<feature type="transmembrane region" description="Helical" evidence="11">
    <location>
        <begin position="227"/>
        <end position="250"/>
    </location>
</feature>
<evidence type="ECO:0000256" key="10">
    <source>
        <dbReference type="RuleBase" id="RU000688"/>
    </source>
</evidence>
<dbReference type="GO" id="GO:0004930">
    <property type="term" value="F:G protein-coupled receptor activity"/>
    <property type="evidence" value="ECO:0007669"/>
    <property type="project" value="UniProtKB-KW"/>
</dbReference>
<comment type="similarity">
    <text evidence="9">Belongs to the G-protein coupled receptor 1 family. Mas subfamily.</text>
</comment>
<evidence type="ECO:0000256" key="3">
    <source>
        <dbReference type="ARBA" id="ARBA00022692"/>
    </source>
</evidence>
<dbReference type="GeneID" id="106551805"/>
<feature type="transmembrane region" description="Helical" evidence="11">
    <location>
        <begin position="149"/>
        <end position="173"/>
    </location>
</feature>
<dbReference type="AlphaFoldDB" id="A0A6I9YNZ4"/>
<keyword evidence="4 11" id="KW-1133">Transmembrane helix</keyword>
<evidence type="ECO:0000256" key="9">
    <source>
        <dbReference type="ARBA" id="ARBA00061394"/>
    </source>
</evidence>
<dbReference type="PANTHER" id="PTHR11334:SF69">
    <property type="entry name" value="G-PROTEIN COUPLED RECEPTORS FAMILY 1 PROFILE DOMAIN-CONTAINING PROTEIN"/>
    <property type="match status" value="1"/>
</dbReference>
<feature type="domain" description="G-protein coupled receptors family 1 profile" evidence="12">
    <location>
        <begin position="59"/>
        <end position="276"/>
    </location>
</feature>
<evidence type="ECO:0000256" key="2">
    <source>
        <dbReference type="ARBA" id="ARBA00022475"/>
    </source>
</evidence>
<keyword evidence="3 10" id="KW-0812">Transmembrane</keyword>
<dbReference type="SUPFAM" id="SSF81321">
    <property type="entry name" value="Family A G protein-coupled receptor-like"/>
    <property type="match status" value="1"/>
</dbReference>
<feature type="transmembrane region" description="Helical" evidence="11">
    <location>
        <begin position="262"/>
        <end position="279"/>
    </location>
</feature>
<evidence type="ECO:0000256" key="5">
    <source>
        <dbReference type="ARBA" id="ARBA00023040"/>
    </source>
</evidence>